<comment type="caution">
    <text evidence="2">The sequence shown here is derived from an EMBL/GenBank/DDBJ whole genome shotgun (WGS) entry which is preliminary data.</text>
</comment>
<evidence type="ECO:0000259" key="1">
    <source>
        <dbReference type="Pfam" id="PF03572"/>
    </source>
</evidence>
<feature type="domain" description="Tail specific protease" evidence="1">
    <location>
        <begin position="240"/>
        <end position="404"/>
    </location>
</feature>
<reference evidence="2" key="1">
    <citation type="submission" date="2022-01" db="EMBL/GenBank/DDBJ databases">
        <authorList>
            <person name="Jo J.-H."/>
            <person name="Im W.-T."/>
        </authorList>
    </citation>
    <scope>NUCLEOTIDE SEQUENCE</scope>
    <source>
        <strain evidence="2">NA20</strain>
    </source>
</reference>
<dbReference type="RefSeq" id="WP_237874991.1">
    <property type="nucleotide sequence ID" value="NZ_JAKLTR010000013.1"/>
</dbReference>
<name>A0ABS9KVW9_9BACT</name>
<dbReference type="PANTHER" id="PTHR32060">
    <property type="entry name" value="TAIL-SPECIFIC PROTEASE"/>
    <property type="match status" value="1"/>
</dbReference>
<evidence type="ECO:0000313" key="2">
    <source>
        <dbReference type="EMBL" id="MCG2616455.1"/>
    </source>
</evidence>
<accession>A0ABS9KVW9</accession>
<sequence length="475" mass="53153">MKKTFLGFVLILIASRGISQQAPVFSVEQLLEDHKILVTALRELHPGIYRYQSKSEFDRQEQQLRMAINTPMTEEQYYKLVMPFIAQLKCGHTKWHRKDRPDDRFPFRQDELVPLKLFFKDNRAWVLRNYAVADTLAAGLEITHINGQKIDGIIAQLRGFITMDGNVQSALYQELNQSFNGYYASFIGTTPAYTFHYKAGKQEKRSTLPAVSLDIIKQKDVAGQNPVRPAFELSMPKASVAVLRIGRFYTNPGETDYYRFIDSAFQQINAAGAGNLVIDLRGNEGGVEEYGGYLFSWLAAKPFTYYNRILVASNKESSVKKYGWFPPGMDQAYGLIKEKNGEYYWPMQEYLAQKDPKANAFAGKVFILTDGFSFSVTSEFASAVKTAGRAVFIGEETGGAYGGDNSGVFASITLPNTKLTTGIPLMAFYMNPQGPNPADRGILADKVVSPAISDVLQKRDVVMERALELAGKSLK</sequence>
<protein>
    <submittedName>
        <fullName evidence="2">S41 family peptidase</fullName>
    </submittedName>
</protein>
<dbReference type="Pfam" id="PF03572">
    <property type="entry name" value="Peptidase_S41"/>
    <property type="match status" value="1"/>
</dbReference>
<dbReference type="Gene3D" id="3.90.226.10">
    <property type="entry name" value="2-enoyl-CoA Hydratase, Chain A, domain 1"/>
    <property type="match status" value="1"/>
</dbReference>
<dbReference type="PANTHER" id="PTHR32060:SF30">
    <property type="entry name" value="CARBOXY-TERMINAL PROCESSING PROTEASE CTPA"/>
    <property type="match status" value="1"/>
</dbReference>
<gene>
    <name evidence="2" type="ORF">LZZ85_19300</name>
</gene>
<dbReference type="InterPro" id="IPR029045">
    <property type="entry name" value="ClpP/crotonase-like_dom_sf"/>
</dbReference>
<keyword evidence="3" id="KW-1185">Reference proteome</keyword>
<dbReference type="InterPro" id="IPR005151">
    <property type="entry name" value="Tail-specific_protease"/>
</dbReference>
<organism evidence="2 3">
    <name type="scientific">Terrimonas ginsenosidimutans</name>
    <dbReference type="NCBI Taxonomy" id="2908004"/>
    <lineage>
        <taxon>Bacteria</taxon>
        <taxon>Pseudomonadati</taxon>
        <taxon>Bacteroidota</taxon>
        <taxon>Chitinophagia</taxon>
        <taxon>Chitinophagales</taxon>
        <taxon>Chitinophagaceae</taxon>
        <taxon>Terrimonas</taxon>
    </lineage>
</organism>
<dbReference type="EMBL" id="JAKLTR010000013">
    <property type="protein sequence ID" value="MCG2616455.1"/>
    <property type="molecule type" value="Genomic_DNA"/>
</dbReference>
<dbReference type="SUPFAM" id="SSF52096">
    <property type="entry name" value="ClpP/crotonase"/>
    <property type="match status" value="1"/>
</dbReference>
<proteinExistence type="predicted"/>
<evidence type="ECO:0000313" key="3">
    <source>
        <dbReference type="Proteomes" id="UP001165367"/>
    </source>
</evidence>
<dbReference type="Proteomes" id="UP001165367">
    <property type="component" value="Unassembled WGS sequence"/>
</dbReference>